<dbReference type="GO" id="GO:0005524">
    <property type="term" value="F:ATP binding"/>
    <property type="evidence" value="ECO:0007669"/>
    <property type="project" value="UniProtKB-KW"/>
</dbReference>
<comment type="cofactor">
    <cofactor evidence="1">
        <name>Mg(2+)</name>
        <dbReference type="ChEBI" id="CHEBI:18420"/>
    </cofactor>
</comment>
<dbReference type="PANTHER" id="PTHR10492:SF101">
    <property type="entry name" value="ATP-DEPENDENT DNA HELICASE"/>
    <property type="match status" value="1"/>
</dbReference>
<dbReference type="GO" id="GO:0043139">
    <property type="term" value="F:5'-3' DNA helicase activity"/>
    <property type="evidence" value="ECO:0007669"/>
    <property type="project" value="UniProtKB-EC"/>
</dbReference>
<organism evidence="4 5">
    <name type="scientific">Senna tora</name>
    <dbReference type="NCBI Taxonomy" id="362788"/>
    <lineage>
        <taxon>Eukaryota</taxon>
        <taxon>Viridiplantae</taxon>
        <taxon>Streptophyta</taxon>
        <taxon>Embryophyta</taxon>
        <taxon>Tracheophyta</taxon>
        <taxon>Spermatophyta</taxon>
        <taxon>Magnoliopsida</taxon>
        <taxon>eudicotyledons</taxon>
        <taxon>Gunneridae</taxon>
        <taxon>Pentapetalae</taxon>
        <taxon>rosids</taxon>
        <taxon>fabids</taxon>
        <taxon>Fabales</taxon>
        <taxon>Fabaceae</taxon>
        <taxon>Caesalpinioideae</taxon>
        <taxon>Cassia clade</taxon>
        <taxon>Senna</taxon>
    </lineage>
</organism>
<keyword evidence="1" id="KW-0233">DNA recombination</keyword>
<evidence type="ECO:0000313" key="5">
    <source>
        <dbReference type="Proteomes" id="UP000634136"/>
    </source>
</evidence>
<feature type="chain" id="PRO_5032983011" description="ATP-dependent DNA helicase" evidence="2">
    <location>
        <begin position="16"/>
        <end position="178"/>
    </location>
</feature>
<evidence type="ECO:0000313" key="4">
    <source>
        <dbReference type="EMBL" id="KAF7812779.1"/>
    </source>
</evidence>
<dbReference type="Pfam" id="PF05970">
    <property type="entry name" value="PIF1"/>
    <property type="match status" value="1"/>
</dbReference>
<keyword evidence="1" id="KW-0547">Nucleotide-binding</keyword>
<dbReference type="EC" id="5.6.2.3" evidence="1"/>
<keyword evidence="1 4" id="KW-0347">Helicase</keyword>
<feature type="signal peptide" evidence="2">
    <location>
        <begin position="1"/>
        <end position="15"/>
    </location>
</feature>
<keyword evidence="1" id="KW-0227">DNA damage</keyword>
<keyword evidence="2" id="KW-0732">Signal</keyword>
<protein>
    <recommendedName>
        <fullName evidence="1">ATP-dependent DNA helicase</fullName>
        <ecNumber evidence="1">5.6.2.3</ecNumber>
    </recommendedName>
</protein>
<dbReference type="AlphaFoldDB" id="A0A834WD46"/>
<gene>
    <name evidence="4" type="ORF">G2W53_033755</name>
</gene>
<proteinExistence type="inferred from homology"/>
<feature type="domain" description="DNA helicase Pif1-like DEAD-box helicase" evidence="3">
    <location>
        <begin position="30"/>
        <end position="78"/>
    </location>
</feature>
<comment type="catalytic activity">
    <reaction evidence="1">
        <text>ATP + H2O = ADP + phosphate + H(+)</text>
        <dbReference type="Rhea" id="RHEA:13065"/>
        <dbReference type="ChEBI" id="CHEBI:15377"/>
        <dbReference type="ChEBI" id="CHEBI:15378"/>
        <dbReference type="ChEBI" id="CHEBI:30616"/>
        <dbReference type="ChEBI" id="CHEBI:43474"/>
        <dbReference type="ChEBI" id="CHEBI:456216"/>
        <dbReference type="EC" id="5.6.2.3"/>
    </reaction>
</comment>
<keyword evidence="1" id="KW-0067">ATP-binding</keyword>
<comment type="similarity">
    <text evidence="1">Belongs to the helicase family.</text>
</comment>
<dbReference type="PANTHER" id="PTHR10492">
    <property type="match status" value="1"/>
</dbReference>
<keyword evidence="5" id="KW-1185">Reference proteome</keyword>
<dbReference type="OrthoDB" id="664507at2759"/>
<sequence>MTRSTLMALMKLAGGLLEQTWMHLSDDILIKERHRLCNLVASSGIASQLIPGGRTVHSRFGIPLDCNENSTCNIMQGNWRWIGDVLNDEEKEITIPADILINNVVDPIQSIVDSTFPSFIYHFCKESTNLSFDSISNQNQDSELADVYTTEFINTINGSRLPYNHLKLKVTYHVTLEY</sequence>
<evidence type="ECO:0000256" key="1">
    <source>
        <dbReference type="RuleBase" id="RU363044"/>
    </source>
</evidence>
<evidence type="ECO:0000259" key="3">
    <source>
        <dbReference type="Pfam" id="PF05970"/>
    </source>
</evidence>
<keyword evidence="1" id="KW-0378">Hydrolase</keyword>
<dbReference type="GO" id="GO:0000723">
    <property type="term" value="P:telomere maintenance"/>
    <property type="evidence" value="ECO:0007669"/>
    <property type="project" value="InterPro"/>
</dbReference>
<evidence type="ECO:0000256" key="2">
    <source>
        <dbReference type="SAM" id="SignalP"/>
    </source>
</evidence>
<accession>A0A834WD46</accession>
<keyword evidence="1" id="KW-0234">DNA repair</keyword>
<dbReference type="GO" id="GO:0006281">
    <property type="term" value="P:DNA repair"/>
    <property type="evidence" value="ECO:0007669"/>
    <property type="project" value="UniProtKB-KW"/>
</dbReference>
<dbReference type="GO" id="GO:0016787">
    <property type="term" value="F:hydrolase activity"/>
    <property type="evidence" value="ECO:0007669"/>
    <property type="project" value="UniProtKB-KW"/>
</dbReference>
<comment type="caution">
    <text evidence="4">The sequence shown here is derived from an EMBL/GenBank/DDBJ whole genome shotgun (WGS) entry which is preliminary data.</text>
</comment>
<dbReference type="EMBL" id="JAAIUW010000010">
    <property type="protein sequence ID" value="KAF7812779.1"/>
    <property type="molecule type" value="Genomic_DNA"/>
</dbReference>
<reference evidence="4" key="1">
    <citation type="submission" date="2020-09" db="EMBL/GenBank/DDBJ databases">
        <title>Genome-Enabled Discovery of Anthraquinone Biosynthesis in Senna tora.</title>
        <authorList>
            <person name="Kang S.-H."/>
            <person name="Pandey R.P."/>
            <person name="Lee C.-M."/>
            <person name="Sim J.-S."/>
            <person name="Jeong J.-T."/>
            <person name="Choi B.-S."/>
            <person name="Jung M."/>
            <person name="Ginzburg D."/>
            <person name="Zhao K."/>
            <person name="Won S.Y."/>
            <person name="Oh T.-J."/>
            <person name="Yu Y."/>
            <person name="Kim N.-H."/>
            <person name="Lee O.R."/>
            <person name="Lee T.-H."/>
            <person name="Bashyal P."/>
            <person name="Kim T.-S."/>
            <person name="Lee W.-H."/>
            <person name="Kawkins C."/>
            <person name="Kim C.-K."/>
            <person name="Kim J.S."/>
            <person name="Ahn B.O."/>
            <person name="Rhee S.Y."/>
            <person name="Sohng J.K."/>
        </authorList>
    </citation>
    <scope>NUCLEOTIDE SEQUENCE</scope>
    <source>
        <tissue evidence="4">Leaf</tissue>
    </source>
</reference>
<dbReference type="InterPro" id="IPR010285">
    <property type="entry name" value="DNA_helicase_pif1-like_DEAD"/>
</dbReference>
<dbReference type="GO" id="GO:0006310">
    <property type="term" value="P:DNA recombination"/>
    <property type="evidence" value="ECO:0007669"/>
    <property type="project" value="UniProtKB-KW"/>
</dbReference>
<name>A0A834WD46_9FABA</name>
<dbReference type="Proteomes" id="UP000634136">
    <property type="component" value="Unassembled WGS sequence"/>
</dbReference>